<comment type="subcellular location">
    <subcellularLocation>
        <location evidence="1">Membrane</location>
        <topology evidence="1">Multi-pass membrane protein</topology>
    </subcellularLocation>
</comment>
<feature type="transmembrane region" description="Helical" evidence="5">
    <location>
        <begin position="285"/>
        <end position="302"/>
    </location>
</feature>
<dbReference type="Proteomes" id="UP000192534">
    <property type="component" value="Unassembled WGS sequence"/>
</dbReference>
<feature type="transmembrane region" description="Helical" evidence="5">
    <location>
        <begin position="216"/>
        <end position="240"/>
    </location>
</feature>
<comment type="caution">
    <text evidence="6">The sequence shown here is derived from an EMBL/GenBank/DDBJ whole genome shotgun (WGS) entry which is preliminary data.</text>
</comment>
<dbReference type="RefSeq" id="WP_083118116.1">
    <property type="nucleotide sequence ID" value="NZ_JACKUO010000022.1"/>
</dbReference>
<evidence type="ECO:0000256" key="5">
    <source>
        <dbReference type="SAM" id="Phobius"/>
    </source>
</evidence>
<feature type="transmembrane region" description="Helical" evidence="5">
    <location>
        <begin position="176"/>
        <end position="195"/>
    </location>
</feature>
<dbReference type="InterPro" id="IPR044878">
    <property type="entry name" value="UbiA_sf"/>
</dbReference>
<feature type="transmembrane region" description="Helical" evidence="5">
    <location>
        <begin position="252"/>
        <end position="273"/>
    </location>
</feature>
<gene>
    <name evidence="6" type="ORF">BST42_08420</name>
</gene>
<evidence type="ECO:0000256" key="3">
    <source>
        <dbReference type="ARBA" id="ARBA00022989"/>
    </source>
</evidence>
<evidence type="ECO:0008006" key="8">
    <source>
        <dbReference type="Google" id="ProtNLM"/>
    </source>
</evidence>
<keyword evidence="7" id="KW-1185">Reference proteome</keyword>
<keyword evidence="3 5" id="KW-1133">Transmembrane helix</keyword>
<dbReference type="InterPro" id="IPR000537">
    <property type="entry name" value="UbiA_prenyltransferase"/>
</dbReference>
<proteinExistence type="predicted"/>
<evidence type="ECO:0000313" key="6">
    <source>
        <dbReference type="EMBL" id="ORB54811.1"/>
    </source>
</evidence>
<organism evidence="6 7">
    <name type="scientific">Mycolicibacterium rhodesiae</name>
    <name type="common">Mycobacterium rhodesiae</name>
    <dbReference type="NCBI Taxonomy" id="36814"/>
    <lineage>
        <taxon>Bacteria</taxon>
        <taxon>Bacillati</taxon>
        <taxon>Actinomycetota</taxon>
        <taxon>Actinomycetes</taxon>
        <taxon>Mycobacteriales</taxon>
        <taxon>Mycobacteriaceae</taxon>
        <taxon>Mycolicibacterium</taxon>
    </lineage>
</organism>
<dbReference type="EMBL" id="MVIH01000003">
    <property type="protein sequence ID" value="ORB54811.1"/>
    <property type="molecule type" value="Genomic_DNA"/>
</dbReference>
<name>A0A1X0IZM3_MYCRH</name>
<accession>A0A1X0IZM3</accession>
<feature type="transmembrane region" description="Helical" evidence="5">
    <location>
        <begin position="118"/>
        <end position="137"/>
    </location>
</feature>
<keyword evidence="4 5" id="KW-0472">Membrane</keyword>
<protein>
    <recommendedName>
        <fullName evidence="8">Prenyltransferase</fullName>
    </recommendedName>
</protein>
<reference evidence="6 7" key="1">
    <citation type="submission" date="2016-12" db="EMBL/GenBank/DDBJ databases">
        <title>The new phylogeny of genus Mycobacterium.</title>
        <authorList>
            <person name="Tortoli E."/>
            <person name="Trovato A."/>
            <person name="Cirillo D.M."/>
        </authorList>
    </citation>
    <scope>NUCLEOTIDE SEQUENCE [LARGE SCALE GENOMIC DNA]</scope>
    <source>
        <strain evidence="6 7">DSM 44223</strain>
    </source>
</reference>
<feature type="transmembrane region" description="Helical" evidence="5">
    <location>
        <begin position="149"/>
        <end position="170"/>
    </location>
</feature>
<keyword evidence="2 5" id="KW-0812">Transmembrane</keyword>
<evidence type="ECO:0000256" key="4">
    <source>
        <dbReference type="ARBA" id="ARBA00023136"/>
    </source>
</evidence>
<evidence type="ECO:0000313" key="7">
    <source>
        <dbReference type="Proteomes" id="UP000192534"/>
    </source>
</evidence>
<dbReference type="OrthoDB" id="5496839at2"/>
<dbReference type="Pfam" id="PF01040">
    <property type="entry name" value="UbiA"/>
    <property type="match status" value="1"/>
</dbReference>
<dbReference type="Gene3D" id="1.10.357.140">
    <property type="entry name" value="UbiA prenyltransferase"/>
    <property type="match status" value="1"/>
</dbReference>
<evidence type="ECO:0000256" key="2">
    <source>
        <dbReference type="ARBA" id="ARBA00022692"/>
    </source>
</evidence>
<dbReference type="AlphaFoldDB" id="A0A1X0IZM3"/>
<evidence type="ECO:0000256" key="1">
    <source>
        <dbReference type="ARBA" id="ARBA00004141"/>
    </source>
</evidence>
<sequence>MTVLRRTGGIGAFLIERCLPVYPVYLALWVIAVEGMVVMVGQSPGPWRPSWDTALKIVALNAAGAFLRMVDDQKDLDYDRVYNPDRPLVQGRISTRELRIAMIPAAVLALLLGATVSFWTSVLVALVLGYSLVLWWLESRVPVVRDNPLVNLAAACPAQFLATGFAMTGLPGVGDASWVQLAAVLLVFTSAFLHVELARKTTRAAAADDLRSYSRVIGSTASGLAVLVLGLSAVLVEVLLTSPWSWAGHWWPIAWSPVAAGVLPCISAWIFFVRRPDSHPGGLPTAFVIVFYLAIIGQGLVYH</sequence>
<feature type="transmembrane region" description="Helical" evidence="5">
    <location>
        <begin position="21"/>
        <end position="41"/>
    </location>
</feature>
<dbReference type="GO" id="GO:0016020">
    <property type="term" value="C:membrane"/>
    <property type="evidence" value="ECO:0007669"/>
    <property type="project" value="UniProtKB-SubCell"/>
</dbReference>
<dbReference type="GO" id="GO:0016765">
    <property type="term" value="F:transferase activity, transferring alkyl or aryl (other than methyl) groups"/>
    <property type="evidence" value="ECO:0007669"/>
    <property type="project" value="InterPro"/>
</dbReference>